<feature type="compositionally biased region" description="Polar residues" evidence="1">
    <location>
        <begin position="215"/>
        <end position="224"/>
    </location>
</feature>
<feature type="region of interest" description="Disordered" evidence="1">
    <location>
        <begin position="275"/>
        <end position="297"/>
    </location>
</feature>
<accession>A0A9W8U0H3</accession>
<comment type="caution">
    <text evidence="2">The sequence shown here is derived from an EMBL/GenBank/DDBJ whole genome shotgun (WGS) entry which is preliminary data.</text>
</comment>
<protein>
    <submittedName>
        <fullName evidence="2">Uncharacterized protein</fullName>
    </submittedName>
</protein>
<feature type="compositionally biased region" description="Polar residues" evidence="1">
    <location>
        <begin position="48"/>
        <end position="57"/>
    </location>
</feature>
<dbReference type="EMBL" id="JANVFU010000003">
    <property type="protein sequence ID" value="KAJ3747834.1"/>
    <property type="molecule type" value="Genomic_DNA"/>
</dbReference>
<keyword evidence="3" id="KW-1185">Reference proteome</keyword>
<reference evidence="2 3" key="1">
    <citation type="journal article" date="2023" name="Proc. Natl. Acad. Sci. U.S.A.">
        <title>A global phylogenomic analysis of the shiitake genus Lentinula.</title>
        <authorList>
            <person name="Sierra-Patev S."/>
            <person name="Min B."/>
            <person name="Naranjo-Ortiz M."/>
            <person name="Looney B."/>
            <person name="Konkel Z."/>
            <person name="Slot J.C."/>
            <person name="Sakamoto Y."/>
            <person name="Steenwyk J.L."/>
            <person name="Rokas A."/>
            <person name="Carro J."/>
            <person name="Camarero S."/>
            <person name="Ferreira P."/>
            <person name="Molpeceres G."/>
            <person name="Ruiz-Duenas F.J."/>
            <person name="Serrano A."/>
            <person name="Henrissat B."/>
            <person name="Drula E."/>
            <person name="Hughes K.W."/>
            <person name="Mata J.L."/>
            <person name="Ishikawa N.K."/>
            <person name="Vargas-Isla R."/>
            <person name="Ushijima S."/>
            <person name="Smith C.A."/>
            <person name="Donoghue J."/>
            <person name="Ahrendt S."/>
            <person name="Andreopoulos W."/>
            <person name="He G."/>
            <person name="LaButti K."/>
            <person name="Lipzen A."/>
            <person name="Ng V."/>
            <person name="Riley R."/>
            <person name="Sandor L."/>
            <person name="Barry K."/>
            <person name="Martinez A.T."/>
            <person name="Xiao Y."/>
            <person name="Gibbons J.G."/>
            <person name="Terashima K."/>
            <person name="Grigoriev I.V."/>
            <person name="Hibbett D."/>
        </authorList>
    </citation>
    <scope>NUCLEOTIDE SEQUENCE [LARGE SCALE GENOMIC DNA]</scope>
    <source>
        <strain evidence="2 3">TFB7810</strain>
    </source>
</reference>
<feature type="region of interest" description="Disordered" evidence="1">
    <location>
        <begin position="202"/>
        <end position="224"/>
    </location>
</feature>
<evidence type="ECO:0000313" key="2">
    <source>
        <dbReference type="EMBL" id="KAJ3747834.1"/>
    </source>
</evidence>
<feature type="compositionally biased region" description="Low complexity" evidence="1">
    <location>
        <begin position="282"/>
        <end position="292"/>
    </location>
</feature>
<proteinExistence type="predicted"/>
<evidence type="ECO:0000313" key="3">
    <source>
        <dbReference type="Proteomes" id="UP001142393"/>
    </source>
</evidence>
<name>A0A9W8U0H3_9AGAR</name>
<feature type="region of interest" description="Disordered" evidence="1">
    <location>
        <begin position="34"/>
        <end position="163"/>
    </location>
</feature>
<feature type="compositionally biased region" description="Low complexity" evidence="1">
    <location>
        <begin position="124"/>
        <end position="157"/>
    </location>
</feature>
<feature type="compositionally biased region" description="Basic and acidic residues" evidence="1">
    <location>
        <begin position="63"/>
        <end position="80"/>
    </location>
</feature>
<dbReference type="Proteomes" id="UP001142393">
    <property type="component" value="Unassembled WGS sequence"/>
</dbReference>
<organism evidence="2 3">
    <name type="scientific">Lentinula detonsa</name>
    <dbReference type="NCBI Taxonomy" id="2804962"/>
    <lineage>
        <taxon>Eukaryota</taxon>
        <taxon>Fungi</taxon>
        <taxon>Dikarya</taxon>
        <taxon>Basidiomycota</taxon>
        <taxon>Agaricomycotina</taxon>
        <taxon>Agaricomycetes</taxon>
        <taxon>Agaricomycetidae</taxon>
        <taxon>Agaricales</taxon>
        <taxon>Marasmiineae</taxon>
        <taxon>Omphalotaceae</taxon>
        <taxon>Lentinula</taxon>
    </lineage>
</organism>
<sequence>MHDETVDYFPWLDSNAPNGVGNFKMPEVKEESHTDFSSMFSPPSSPFINNSALTSQSLRRRNTKSESPRTRPYPELHPSEDPIGMSGTSGSGYDNWNNRSRGSNERRSSVGDYPLYQSAPYDPSNSGSLVRLSRSSSASSSSFNSSSAIGASPSGSGTRYMTMSPRHSDAQLVSMTWHQDQIPIGATSDLLYPGVAGDVPYHLSSDTDQRGYGEPSSSTIYSYDETTTPVTGYTPTTYNGSTINSHAHIDYDLHRRIAELEDRHLRDQEQIKALQAQLADHSSGSSSSSSSSPPDSALFQASWEARTNARIKYLCSLNRAGNALCAWHDPRRERRKYPPRHAPLNTLNCGCTYEEALFEESLARHKVGNYLPGNLVRMDPALRNPLLRLLKERYGYRDGDFERDPVTKDWKEEDGHKEGHEYWERLLVSGVHPRRARGDQHHNTTSIG</sequence>
<evidence type="ECO:0000256" key="1">
    <source>
        <dbReference type="SAM" id="MobiDB-lite"/>
    </source>
</evidence>
<gene>
    <name evidence="2" type="ORF">DFH05DRAFT_855971</name>
</gene>
<dbReference type="AlphaFoldDB" id="A0A9W8U0H3"/>